<reference evidence="2 3" key="1">
    <citation type="submission" date="2021-03" db="EMBL/GenBank/DDBJ databases">
        <title>Muricauda lutimaris sp. nov. and Muricauda ruestringensis sp. nov, two marine members of the Flavobacteriaceae isolated from deep sea sediments of Western Pacific.</title>
        <authorList>
            <person name="Zhao S."/>
            <person name="Liu R."/>
        </authorList>
    </citation>
    <scope>NUCLEOTIDE SEQUENCE [LARGE SCALE GENOMIC DNA]</scope>
    <source>
        <strain evidence="2 3">BC31-1-A7</strain>
    </source>
</reference>
<evidence type="ECO:0000313" key="2">
    <source>
        <dbReference type="EMBL" id="MBO0353829.1"/>
    </source>
</evidence>
<accession>A0ABS3G447</accession>
<dbReference type="RefSeq" id="WP_207032604.1">
    <property type="nucleotide sequence ID" value="NZ_JAFLNL010000003.1"/>
</dbReference>
<name>A0ABS3G447_9FLAO</name>
<feature type="domain" description="DUF4209" evidence="1">
    <location>
        <begin position="521"/>
        <end position="609"/>
    </location>
</feature>
<protein>
    <submittedName>
        <fullName evidence="2">DUF4209 domain-containing protein</fullName>
    </submittedName>
</protein>
<gene>
    <name evidence="2" type="ORF">J0656_07360</name>
</gene>
<evidence type="ECO:0000259" key="1">
    <source>
        <dbReference type="Pfam" id="PF13910"/>
    </source>
</evidence>
<sequence length="621" mass="72808">MKSKDIDINQFEKIEDLYAFVDQNAFELERNWYITDLWVAYRNKSSDEGEKQKAQWEIDFSLFDVKGDKLFSQVYSSTETSERVKSYPNLNELQSEVIHYLTIRSEESSNPILKAKYNHLLWKCPNSIKHNKYAERAIENYIESIESYLDQFEEGHRKETPYQVGRLYETLLAVANSTKTELSPIKILTKKLLFKSDFEFYTKHGILNDMLDYPKLFKSDDFKQTLSIFENELKNDRKKTDDFSLVNYHIPTALKIAIKTKSDVRKWHNECGLAYLRIAEGETEEDRFWLKLDNYASAIKAFTSAGNLEKVKDAETLYSELKPKVKLPTTRIDFDEETQKQLQEFQDYIKKLAEDITKQDPEDIYRTISNGFFFPKYSDVIKASENNKNAFLNFVTTIQFDKNKNISSKGTDAEKDKKLFDTYSYQMKMSVLPYLHYILVPGIKSGKLTFENFIEFIATQSWIGKPHLKYDLGGEGKAVNWIGLLSPSIIEFFIQIQGWVSTKYYRPSFVLAVDSLTIKFEGLLRDFCERMKIPTSHIRKKGMQEVYIHNVLDNDIIKKFFNDDDLLLFNYLFSSESGLNLRNNVAHCFLDYEEYNPDQMFLLIAALLRLAKYDYKIKTSS</sequence>
<proteinExistence type="predicted"/>
<organism evidence="2 3">
    <name type="scientific">Flagellimonas aurea</name>
    <dbReference type="NCBI Taxonomy" id="2915619"/>
    <lineage>
        <taxon>Bacteria</taxon>
        <taxon>Pseudomonadati</taxon>
        <taxon>Bacteroidota</taxon>
        <taxon>Flavobacteriia</taxon>
        <taxon>Flavobacteriales</taxon>
        <taxon>Flavobacteriaceae</taxon>
        <taxon>Flagellimonas</taxon>
    </lineage>
</organism>
<keyword evidence="3" id="KW-1185">Reference proteome</keyword>
<dbReference type="Pfam" id="PF13910">
    <property type="entry name" value="DUF4209"/>
    <property type="match status" value="1"/>
</dbReference>
<comment type="caution">
    <text evidence="2">The sequence shown here is derived from an EMBL/GenBank/DDBJ whole genome shotgun (WGS) entry which is preliminary data.</text>
</comment>
<dbReference type="InterPro" id="IPR025209">
    <property type="entry name" value="DUF4209"/>
</dbReference>
<evidence type="ECO:0000313" key="3">
    <source>
        <dbReference type="Proteomes" id="UP000664044"/>
    </source>
</evidence>
<dbReference type="EMBL" id="JAFLNL010000003">
    <property type="protein sequence ID" value="MBO0353829.1"/>
    <property type="molecule type" value="Genomic_DNA"/>
</dbReference>
<dbReference type="Proteomes" id="UP000664044">
    <property type="component" value="Unassembled WGS sequence"/>
</dbReference>